<dbReference type="Gramene" id="PHT93245">
    <property type="protein sequence ID" value="PHT93245"/>
    <property type="gene ID" value="T459_01127"/>
</dbReference>
<evidence type="ECO:0000256" key="4">
    <source>
        <dbReference type="ARBA" id="ARBA00023004"/>
    </source>
</evidence>
<gene>
    <name evidence="6" type="ORF">T459_01127</name>
</gene>
<evidence type="ECO:0000256" key="1">
    <source>
        <dbReference type="ARBA" id="ARBA00022617"/>
    </source>
</evidence>
<dbReference type="InterPro" id="IPR001128">
    <property type="entry name" value="Cyt_P450"/>
</dbReference>
<dbReference type="InterPro" id="IPR050651">
    <property type="entry name" value="Plant_Cytochrome_P450_Monoox"/>
</dbReference>
<organism evidence="6 7">
    <name type="scientific">Capsicum annuum</name>
    <name type="common">Capsicum pepper</name>
    <dbReference type="NCBI Taxonomy" id="4072"/>
    <lineage>
        <taxon>Eukaryota</taxon>
        <taxon>Viridiplantae</taxon>
        <taxon>Streptophyta</taxon>
        <taxon>Embryophyta</taxon>
        <taxon>Tracheophyta</taxon>
        <taxon>Spermatophyta</taxon>
        <taxon>Magnoliopsida</taxon>
        <taxon>eudicotyledons</taxon>
        <taxon>Gunneridae</taxon>
        <taxon>Pentapetalae</taxon>
        <taxon>asterids</taxon>
        <taxon>lamiids</taxon>
        <taxon>Solanales</taxon>
        <taxon>Solanaceae</taxon>
        <taxon>Solanoideae</taxon>
        <taxon>Capsiceae</taxon>
        <taxon>Capsicum</taxon>
    </lineage>
</organism>
<comment type="caution">
    <text evidence="6">The sequence shown here is derived from an EMBL/GenBank/DDBJ whole genome shotgun (WGS) entry which is preliminary data.</text>
</comment>
<dbReference type="GO" id="GO:0016705">
    <property type="term" value="F:oxidoreductase activity, acting on paired donors, with incorporation or reduction of molecular oxygen"/>
    <property type="evidence" value="ECO:0007669"/>
    <property type="project" value="InterPro"/>
</dbReference>
<keyword evidence="7" id="KW-1185">Reference proteome</keyword>
<evidence type="ECO:0000256" key="2">
    <source>
        <dbReference type="ARBA" id="ARBA00022723"/>
    </source>
</evidence>
<accession>A0A2G3AG79</accession>
<dbReference type="EMBL" id="AYRZ02000001">
    <property type="protein sequence ID" value="PHT93245.1"/>
    <property type="molecule type" value="Genomic_DNA"/>
</dbReference>
<protein>
    <submittedName>
        <fullName evidence="6">Cytochrome 81E8</fullName>
    </submittedName>
</protein>
<evidence type="ECO:0000256" key="3">
    <source>
        <dbReference type="ARBA" id="ARBA00023002"/>
    </source>
</evidence>
<keyword evidence="3" id="KW-0560">Oxidoreductase</keyword>
<dbReference type="PANTHER" id="PTHR47947">
    <property type="entry name" value="CYTOCHROME P450 82C3-RELATED"/>
    <property type="match status" value="1"/>
</dbReference>
<dbReference type="Gene3D" id="1.10.630.10">
    <property type="entry name" value="Cytochrome P450"/>
    <property type="match status" value="2"/>
</dbReference>
<reference evidence="6 7" key="1">
    <citation type="journal article" date="2014" name="Nat. Genet.">
        <title>Genome sequence of the hot pepper provides insights into the evolution of pungency in Capsicum species.</title>
        <authorList>
            <person name="Kim S."/>
            <person name="Park M."/>
            <person name="Yeom S.I."/>
            <person name="Kim Y.M."/>
            <person name="Lee J.M."/>
            <person name="Lee H.A."/>
            <person name="Seo E."/>
            <person name="Choi J."/>
            <person name="Cheong K."/>
            <person name="Kim K.T."/>
            <person name="Jung K."/>
            <person name="Lee G.W."/>
            <person name="Oh S.K."/>
            <person name="Bae C."/>
            <person name="Kim S.B."/>
            <person name="Lee H.Y."/>
            <person name="Kim S.Y."/>
            <person name="Kim M.S."/>
            <person name="Kang B.C."/>
            <person name="Jo Y.D."/>
            <person name="Yang H.B."/>
            <person name="Jeong H.J."/>
            <person name="Kang W.H."/>
            <person name="Kwon J.K."/>
            <person name="Shin C."/>
            <person name="Lim J.Y."/>
            <person name="Park J.H."/>
            <person name="Huh J.H."/>
            <person name="Kim J.S."/>
            <person name="Kim B.D."/>
            <person name="Cohen O."/>
            <person name="Paran I."/>
            <person name="Suh M.C."/>
            <person name="Lee S.B."/>
            <person name="Kim Y.K."/>
            <person name="Shin Y."/>
            <person name="Noh S.J."/>
            <person name="Park J."/>
            <person name="Seo Y.S."/>
            <person name="Kwon S.Y."/>
            <person name="Kim H.A."/>
            <person name="Park J.M."/>
            <person name="Kim H.J."/>
            <person name="Choi S.B."/>
            <person name="Bosland P.W."/>
            <person name="Reeves G."/>
            <person name="Jo S.H."/>
            <person name="Lee B.W."/>
            <person name="Cho H.T."/>
            <person name="Choi H.S."/>
            <person name="Lee M.S."/>
            <person name="Yu Y."/>
            <person name="Do Choi Y."/>
            <person name="Park B.S."/>
            <person name="van Deynze A."/>
            <person name="Ashrafi H."/>
            <person name="Hill T."/>
            <person name="Kim W.T."/>
            <person name="Pai H.S."/>
            <person name="Ahn H.K."/>
            <person name="Yeam I."/>
            <person name="Giovannoni J.J."/>
            <person name="Rose J.K."/>
            <person name="Sorensen I."/>
            <person name="Lee S.J."/>
            <person name="Kim R.W."/>
            <person name="Choi I.Y."/>
            <person name="Choi B.S."/>
            <person name="Lim J.S."/>
            <person name="Lee Y.H."/>
            <person name="Choi D."/>
        </authorList>
    </citation>
    <scope>NUCLEOTIDE SEQUENCE [LARGE SCALE GENOMIC DNA]</scope>
    <source>
        <strain evidence="7">cv. CM334</strain>
    </source>
</reference>
<dbReference type="OMA" id="CIVSEIF"/>
<evidence type="ECO:0000313" key="7">
    <source>
        <dbReference type="Proteomes" id="UP000222542"/>
    </source>
</evidence>
<evidence type="ECO:0000256" key="5">
    <source>
        <dbReference type="ARBA" id="ARBA00023033"/>
    </source>
</evidence>
<reference evidence="6 7" key="2">
    <citation type="journal article" date="2017" name="Genome Biol.">
        <title>New reference genome sequences of hot pepper reveal the massive evolution of plant disease-resistance genes by retroduplication.</title>
        <authorList>
            <person name="Kim S."/>
            <person name="Park J."/>
            <person name="Yeom S.I."/>
            <person name="Kim Y.M."/>
            <person name="Seo E."/>
            <person name="Kim K.T."/>
            <person name="Kim M.S."/>
            <person name="Lee J.M."/>
            <person name="Cheong K."/>
            <person name="Shin H.S."/>
            <person name="Kim S.B."/>
            <person name="Han K."/>
            <person name="Lee J."/>
            <person name="Park M."/>
            <person name="Lee H.A."/>
            <person name="Lee H.Y."/>
            <person name="Lee Y."/>
            <person name="Oh S."/>
            <person name="Lee J.H."/>
            <person name="Choi E."/>
            <person name="Choi E."/>
            <person name="Lee S.E."/>
            <person name="Jeon J."/>
            <person name="Kim H."/>
            <person name="Choi G."/>
            <person name="Song H."/>
            <person name="Lee J."/>
            <person name="Lee S.C."/>
            <person name="Kwon J.K."/>
            <person name="Lee H.Y."/>
            <person name="Koo N."/>
            <person name="Hong Y."/>
            <person name="Kim R.W."/>
            <person name="Kang W.H."/>
            <person name="Huh J.H."/>
            <person name="Kang B.C."/>
            <person name="Yang T.J."/>
            <person name="Lee Y.H."/>
            <person name="Bennetzen J.L."/>
            <person name="Choi D."/>
        </authorList>
    </citation>
    <scope>NUCLEOTIDE SEQUENCE [LARGE SCALE GENOMIC DNA]</scope>
    <source>
        <strain evidence="7">cv. CM334</strain>
    </source>
</reference>
<dbReference type="GO" id="GO:0004497">
    <property type="term" value="F:monooxygenase activity"/>
    <property type="evidence" value="ECO:0000318"/>
    <property type="project" value="GO_Central"/>
</dbReference>
<name>A0A2G3AG79_CAPAN</name>
<dbReference type="InterPro" id="IPR036396">
    <property type="entry name" value="Cyt_P450_sf"/>
</dbReference>
<dbReference type="Pfam" id="PF00067">
    <property type="entry name" value="p450"/>
    <property type="match status" value="2"/>
</dbReference>
<keyword evidence="5" id="KW-0503">Monooxygenase</keyword>
<sequence>MIGKYIDYNYTDVVFSPYGDHWRSLRRLYALEIFSSNRLNNFQSIRQHEVKLLIHRVFRFRNSSDSLVELKSKFYQMSYNIIMRMVAGKRYYGEEVDNEEANHFRELVEEAILYGGTSNLMDFMPAIFRLFYRSPEKNLARIGEKMDALLQGLIDEHHRNKSRSTMIDHLLSLQESQPEYYTDQIIKGVILSTTSDDLLIRTWVILPSDPLLWEDPESFKTVRFESEELESWKPLPFGMERRACPNFGIAQRVVGLALGTMIQCFEWKRVRKEKVDLTDGKGVTMPKAEPLMAKCKARDIVHKVLSEIS</sequence>
<proteinExistence type="predicted"/>
<dbReference type="PANTHER" id="PTHR47947:SF55">
    <property type="entry name" value="CYTOCHROME P450 81E8-LIKE"/>
    <property type="match status" value="1"/>
</dbReference>
<keyword evidence="2" id="KW-0479">Metal-binding</keyword>
<dbReference type="SUPFAM" id="SSF48264">
    <property type="entry name" value="Cytochrome P450"/>
    <property type="match status" value="1"/>
</dbReference>
<dbReference type="GO" id="GO:0005506">
    <property type="term" value="F:iron ion binding"/>
    <property type="evidence" value="ECO:0007669"/>
    <property type="project" value="InterPro"/>
</dbReference>
<dbReference type="AlphaFoldDB" id="A0A2G3AG79"/>
<evidence type="ECO:0000313" key="6">
    <source>
        <dbReference type="EMBL" id="PHT93245.1"/>
    </source>
</evidence>
<keyword evidence="4" id="KW-0408">Iron</keyword>
<keyword evidence="1" id="KW-0349">Heme</keyword>
<dbReference type="Proteomes" id="UP000222542">
    <property type="component" value="Unassembled WGS sequence"/>
</dbReference>
<dbReference type="GO" id="GO:0020037">
    <property type="term" value="F:heme binding"/>
    <property type="evidence" value="ECO:0007669"/>
    <property type="project" value="InterPro"/>
</dbReference>